<evidence type="ECO:0000259" key="1">
    <source>
        <dbReference type="PROSITE" id="PS50076"/>
    </source>
</evidence>
<dbReference type="Pfam" id="PF00226">
    <property type="entry name" value="DnaJ"/>
    <property type="match status" value="1"/>
</dbReference>
<dbReference type="PRINTS" id="PR00625">
    <property type="entry name" value="JDOMAIN"/>
</dbReference>
<reference evidence="2" key="1">
    <citation type="journal article" date="2020" name="Stud. Mycol.">
        <title>101 Dothideomycetes genomes: a test case for predicting lifestyles and emergence of pathogens.</title>
        <authorList>
            <person name="Haridas S."/>
            <person name="Albert R."/>
            <person name="Binder M."/>
            <person name="Bloem J."/>
            <person name="Labutti K."/>
            <person name="Salamov A."/>
            <person name="Andreopoulos B."/>
            <person name="Baker S."/>
            <person name="Barry K."/>
            <person name="Bills G."/>
            <person name="Bluhm B."/>
            <person name="Cannon C."/>
            <person name="Castanera R."/>
            <person name="Culley D."/>
            <person name="Daum C."/>
            <person name="Ezra D."/>
            <person name="Gonzalez J."/>
            <person name="Henrissat B."/>
            <person name="Kuo A."/>
            <person name="Liang C."/>
            <person name="Lipzen A."/>
            <person name="Lutzoni F."/>
            <person name="Magnuson J."/>
            <person name="Mondo S."/>
            <person name="Nolan M."/>
            <person name="Ohm R."/>
            <person name="Pangilinan J."/>
            <person name="Park H.-J."/>
            <person name="Ramirez L."/>
            <person name="Alfaro M."/>
            <person name="Sun H."/>
            <person name="Tritt A."/>
            <person name="Yoshinaga Y."/>
            <person name="Zwiers L.-H."/>
            <person name="Turgeon B."/>
            <person name="Goodwin S."/>
            <person name="Spatafora J."/>
            <person name="Crous P."/>
            <person name="Grigoriev I."/>
        </authorList>
    </citation>
    <scope>NUCLEOTIDE SEQUENCE</scope>
    <source>
        <strain evidence="2">CBS 122681</strain>
    </source>
</reference>
<dbReference type="CDD" id="cd06257">
    <property type="entry name" value="DnaJ"/>
    <property type="match status" value="1"/>
</dbReference>
<keyword evidence="2" id="KW-0346">Stress response</keyword>
<sequence length="65" mass="7357">YVVLGMSRSATADELKAAYRKLSLKNHPDRVKGGEAARKAATDKMAEINRAYDVLKDEKQRGWYD</sequence>
<keyword evidence="3" id="KW-1185">Reference proteome</keyword>
<gene>
    <name evidence="2" type="ORF">K491DRAFT_551919</name>
</gene>
<feature type="non-terminal residue" evidence="2">
    <location>
        <position position="65"/>
    </location>
</feature>
<proteinExistence type="predicted"/>
<dbReference type="Gene3D" id="1.10.287.110">
    <property type="entry name" value="DnaJ domain"/>
    <property type="match status" value="1"/>
</dbReference>
<name>A0A6A6T7V2_9PLEO</name>
<dbReference type="InterPro" id="IPR036869">
    <property type="entry name" value="J_dom_sf"/>
</dbReference>
<accession>A0A6A6T7V2</accession>
<protein>
    <submittedName>
        <fullName evidence="2">Heat shock protein DnaJ</fullName>
    </submittedName>
</protein>
<dbReference type="Proteomes" id="UP000799324">
    <property type="component" value="Unassembled WGS sequence"/>
</dbReference>
<evidence type="ECO:0000313" key="3">
    <source>
        <dbReference type="Proteomes" id="UP000799324"/>
    </source>
</evidence>
<dbReference type="InterPro" id="IPR001623">
    <property type="entry name" value="DnaJ_domain"/>
</dbReference>
<dbReference type="AlphaFoldDB" id="A0A6A6T7V2"/>
<dbReference type="SMART" id="SM00271">
    <property type="entry name" value="DnaJ"/>
    <property type="match status" value="1"/>
</dbReference>
<dbReference type="PROSITE" id="PS50076">
    <property type="entry name" value="DNAJ_2"/>
    <property type="match status" value="1"/>
</dbReference>
<organism evidence="2 3">
    <name type="scientific">Lophiostoma macrostomum CBS 122681</name>
    <dbReference type="NCBI Taxonomy" id="1314788"/>
    <lineage>
        <taxon>Eukaryota</taxon>
        <taxon>Fungi</taxon>
        <taxon>Dikarya</taxon>
        <taxon>Ascomycota</taxon>
        <taxon>Pezizomycotina</taxon>
        <taxon>Dothideomycetes</taxon>
        <taxon>Pleosporomycetidae</taxon>
        <taxon>Pleosporales</taxon>
        <taxon>Lophiostomataceae</taxon>
        <taxon>Lophiostoma</taxon>
    </lineage>
</organism>
<dbReference type="InterPro" id="IPR050817">
    <property type="entry name" value="DjlA_DnaK_co-chaperone"/>
</dbReference>
<dbReference type="OrthoDB" id="10250354at2759"/>
<feature type="domain" description="J" evidence="1">
    <location>
        <begin position="1"/>
        <end position="65"/>
    </location>
</feature>
<evidence type="ECO:0000313" key="2">
    <source>
        <dbReference type="EMBL" id="KAF2655301.1"/>
    </source>
</evidence>
<dbReference type="SUPFAM" id="SSF46565">
    <property type="entry name" value="Chaperone J-domain"/>
    <property type="match status" value="1"/>
</dbReference>
<feature type="non-terminal residue" evidence="2">
    <location>
        <position position="1"/>
    </location>
</feature>
<dbReference type="PANTHER" id="PTHR24074">
    <property type="entry name" value="CO-CHAPERONE PROTEIN DJLA"/>
    <property type="match status" value="1"/>
</dbReference>
<dbReference type="EMBL" id="MU004351">
    <property type="protein sequence ID" value="KAF2655301.1"/>
    <property type="molecule type" value="Genomic_DNA"/>
</dbReference>